<dbReference type="Proteomes" id="UP000528457">
    <property type="component" value="Unassembled WGS sequence"/>
</dbReference>
<keyword evidence="1" id="KW-0812">Transmembrane</keyword>
<feature type="domain" description="GGDEF" evidence="3">
    <location>
        <begin position="187"/>
        <end position="318"/>
    </location>
</feature>
<dbReference type="Pfam" id="PF00563">
    <property type="entry name" value="EAL"/>
    <property type="match status" value="1"/>
</dbReference>
<evidence type="ECO:0000313" key="4">
    <source>
        <dbReference type="EMBL" id="MBB6523532.1"/>
    </source>
</evidence>
<keyword evidence="1" id="KW-0472">Membrane</keyword>
<dbReference type="CDD" id="cd01948">
    <property type="entry name" value="EAL"/>
    <property type="match status" value="1"/>
</dbReference>
<dbReference type="CDD" id="cd01949">
    <property type="entry name" value="GGDEF"/>
    <property type="match status" value="1"/>
</dbReference>
<dbReference type="InterPro" id="IPR035919">
    <property type="entry name" value="EAL_sf"/>
</dbReference>
<dbReference type="SUPFAM" id="SSF141868">
    <property type="entry name" value="EAL domain-like"/>
    <property type="match status" value="1"/>
</dbReference>
<feature type="transmembrane region" description="Helical" evidence="1">
    <location>
        <begin position="12"/>
        <end position="29"/>
    </location>
</feature>
<dbReference type="Gene3D" id="3.30.70.270">
    <property type="match status" value="1"/>
</dbReference>
<feature type="domain" description="EAL" evidence="2">
    <location>
        <begin position="326"/>
        <end position="576"/>
    </location>
</feature>
<dbReference type="InterPro" id="IPR001633">
    <property type="entry name" value="EAL_dom"/>
</dbReference>
<evidence type="ECO:0000259" key="2">
    <source>
        <dbReference type="PROSITE" id="PS50883"/>
    </source>
</evidence>
<feature type="transmembrane region" description="Helical" evidence="1">
    <location>
        <begin position="135"/>
        <end position="153"/>
    </location>
</feature>
<dbReference type="Gene3D" id="3.20.20.450">
    <property type="entry name" value="EAL domain"/>
    <property type="match status" value="1"/>
</dbReference>
<keyword evidence="5" id="KW-1185">Reference proteome</keyword>
<evidence type="ECO:0000256" key="1">
    <source>
        <dbReference type="SAM" id="Phobius"/>
    </source>
</evidence>
<dbReference type="SUPFAM" id="SSF55073">
    <property type="entry name" value="Nucleotide cyclase"/>
    <property type="match status" value="1"/>
</dbReference>
<gene>
    <name evidence="4" type="ORF">HNR48_003846</name>
</gene>
<dbReference type="NCBIfam" id="TIGR00254">
    <property type="entry name" value="GGDEF"/>
    <property type="match status" value="1"/>
</dbReference>
<dbReference type="InParanoid" id="A0A7X0MZU6"/>
<dbReference type="PROSITE" id="PS50887">
    <property type="entry name" value="GGDEF"/>
    <property type="match status" value="1"/>
</dbReference>
<dbReference type="GO" id="GO:0071111">
    <property type="term" value="F:cyclic-guanylate-specific phosphodiesterase activity"/>
    <property type="evidence" value="ECO:0007669"/>
    <property type="project" value="InterPro"/>
</dbReference>
<sequence>MVLLVCRQHLEIHGRLLIASCFSFASYFLAAPYQITPLILQLLFGIALASLAISYLKKHDRFKTNKIAVAVATTALIFALSPQAWMPYLTAFTLLSIAGLIWIHKIPGDYSWAPALPLTLAALTGLTPGLANANLIAYLFLSLTLGAIALYTLNRKLYVQANSDPLSQLPNRRCLNEHAEELAKRGQSYYLLLFTLNGIKQINDTYGFAAGDRAIWIASRKMLSTIGIKDFLGRNFAKEFVIITERQEADLSELIETLEANIHSIESINKHNVSMGIHCGLAFNESARDSFSQCLQSASAALQFAESQQLSHAFVNDSILESVNRRNDLEQGLRQAISDKTLQVHFQPKYDCQQPDHIVGAEALARWQYKGENISPFEFIKLAEECKLIADLDRVIMEKSWVLGKRMQEKGIPIKIAANFSPTSLLNGVSLLHMVQDIIRENDLDPQLIEIEITESYLAHGEDIKNQLQVLRDMGISVAMDDFGTGFSNLGQLEDLPLDTLKIDKIFVDKLLENPTVTEFIVDLAQKLQLQLVAEGVEENQQLQWLNQHSCQMIQGYLLSRPLPEADFVALLEQNTKRPAALKIAK</sequence>
<dbReference type="InterPro" id="IPR050706">
    <property type="entry name" value="Cyclic-di-GMP_PDE-like"/>
</dbReference>
<dbReference type="EMBL" id="JACHHT010000004">
    <property type="protein sequence ID" value="MBB6523532.1"/>
    <property type="molecule type" value="Genomic_DNA"/>
</dbReference>
<feature type="transmembrane region" description="Helical" evidence="1">
    <location>
        <begin position="110"/>
        <end position="129"/>
    </location>
</feature>
<evidence type="ECO:0000313" key="5">
    <source>
        <dbReference type="Proteomes" id="UP000528457"/>
    </source>
</evidence>
<accession>A0A7X0MZU6</accession>
<protein>
    <submittedName>
        <fullName evidence="4">Diguanylate cyclase (GGDEF)-like protein</fullName>
    </submittedName>
</protein>
<dbReference type="InterPro" id="IPR043128">
    <property type="entry name" value="Rev_trsase/Diguanyl_cyclase"/>
</dbReference>
<dbReference type="RefSeq" id="WP_167202803.1">
    <property type="nucleotide sequence ID" value="NZ_JAAONY010000004.1"/>
</dbReference>
<evidence type="ECO:0000259" key="3">
    <source>
        <dbReference type="PROSITE" id="PS50887"/>
    </source>
</evidence>
<reference evidence="4 5" key="1">
    <citation type="submission" date="2020-08" db="EMBL/GenBank/DDBJ databases">
        <title>Genomic Encyclopedia of Type Strains, Phase IV (KMG-IV): sequencing the most valuable type-strain genomes for metagenomic binning, comparative biology and taxonomic classification.</title>
        <authorList>
            <person name="Goeker M."/>
        </authorList>
    </citation>
    <scope>NUCLEOTIDE SEQUENCE [LARGE SCALE GENOMIC DNA]</scope>
    <source>
        <strain evidence="4 5">DSM 22368</strain>
    </source>
</reference>
<dbReference type="InterPro" id="IPR000160">
    <property type="entry name" value="GGDEF_dom"/>
</dbReference>
<feature type="transmembrane region" description="Helical" evidence="1">
    <location>
        <begin position="35"/>
        <end position="56"/>
    </location>
</feature>
<dbReference type="AlphaFoldDB" id="A0A7X0MZU6"/>
<dbReference type="SMART" id="SM00267">
    <property type="entry name" value="GGDEF"/>
    <property type="match status" value="1"/>
</dbReference>
<feature type="transmembrane region" description="Helical" evidence="1">
    <location>
        <begin position="63"/>
        <end position="80"/>
    </location>
</feature>
<keyword evidence="1" id="KW-1133">Transmembrane helix</keyword>
<organism evidence="4 5">
    <name type="scientific">Pseudoteredinibacter isoporae</name>
    <dbReference type="NCBI Taxonomy" id="570281"/>
    <lineage>
        <taxon>Bacteria</taxon>
        <taxon>Pseudomonadati</taxon>
        <taxon>Pseudomonadota</taxon>
        <taxon>Gammaproteobacteria</taxon>
        <taxon>Cellvibrionales</taxon>
        <taxon>Cellvibrionaceae</taxon>
        <taxon>Pseudoteredinibacter</taxon>
    </lineage>
</organism>
<dbReference type="InterPro" id="IPR029787">
    <property type="entry name" value="Nucleotide_cyclase"/>
</dbReference>
<dbReference type="PROSITE" id="PS50883">
    <property type="entry name" value="EAL"/>
    <property type="match status" value="1"/>
</dbReference>
<dbReference type="SMART" id="SM00052">
    <property type="entry name" value="EAL"/>
    <property type="match status" value="1"/>
</dbReference>
<dbReference type="Pfam" id="PF00990">
    <property type="entry name" value="GGDEF"/>
    <property type="match status" value="1"/>
</dbReference>
<proteinExistence type="predicted"/>
<dbReference type="PANTHER" id="PTHR33121:SF70">
    <property type="entry name" value="SIGNALING PROTEIN YKOW"/>
    <property type="match status" value="1"/>
</dbReference>
<comment type="caution">
    <text evidence="4">The sequence shown here is derived from an EMBL/GenBank/DDBJ whole genome shotgun (WGS) entry which is preliminary data.</text>
</comment>
<name>A0A7X0MZU6_9GAMM</name>
<dbReference type="PANTHER" id="PTHR33121">
    <property type="entry name" value="CYCLIC DI-GMP PHOSPHODIESTERASE PDEF"/>
    <property type="match status" value="1"/>
</dbReference>